<feature type="compositionally biased region" description="Basic and acidic residues" evidence="1">
    <location>
        <begin position="87"/>
        <end position="98"/>
    </location>
</feature>
<feature type="compositionally biased region" description="Low complexity" evidence="1">
    <location>
        <begin position="12"/>
        <end position="21"/>
    </location>
</feature>
<accession>A0A0P1BBQ5</accession>
<reference evidence="2 3" key="1">
    <citation type="submission" date="2014-09" db="EMBL/GenBank/DDBJ databases">
        <authorList>
            <person name="Magalhaes I.L.F."/>
            <person name="Oliveira U."/>
            <person name="Santos F.R."/>
            <person name="Vidigal T.H.D.A."/>
            <person name="Brescovit A.D."/>
            <person name="Santos A.J."/>
        </authorList>
    </citation>
    <scope>NUCLEOTIDE SEQUENCE [LARGE SCALE GENOMIC DNA]</scope>
</reference>
<organism evidence="2 3">
    <name type="scientific">Ceraceosorus bombacis</name>
    <dbReference type="NCBI Taxonomy" id="401625"/>
    <lineage>
        <taxon>Eukaryota</taxon>
        <taxon>Fungi</taxon>
        <taxon>Dikarya</taxon>
        <taxon>Basidiomycota</taxon>
        <taxon>Ustilaginomycotina</taxon>
        <taxon>Exobasidiomycetes</taxon>
        <taxon>Ceraceosorales</taxon>
        <taxon>Ceraceosoraceae</taxon>
        <taxon>Ceraceosorus</taxon>
    </lineage>
</organism>
<feature type="region of interest" description="Disordered" evidence="1">
    <location>
        <begin position="75"/>
        <end position="111"/>
    </location>
</feature>
<sequence length="328" mass="35707">MSGVTQSAKRATSTSSTVTTDMSRVTDTTVIATTDMSGITVTASLALNRLRTIESLLSNLQRTTVKQKRKLDALRKAAETSAASDASARRDARLRHTETGPTHRVGAHLRPVDPVGRPFGVFGRSASPAPGPIGLAASRPVPPHIWLGLTGRTAPAADPLPCQAAAAQPKPLDKAASSENGGYYDDVLSLFSFPSKGVKMEAPKWEGQPKTFEDFIYHAEVYFSVNQIPRKARPSLAITFLKGRPRDLMVTMVTAYRRQQESLRSSGSAVLHVDPAPLRKWSSFIDHLRTMFLVNNPSAEAIRKLQEMRQTGMVSNYVSRFHTQAAIA</sequence>
<protein>
    <submittedName>
        <fullName evidence="2">Retrotransposon gag domain</fullName>
    </submittedName>
</protein>
<evidence type="ECO:0000313" key="3">
    <source>
        <dbReference type="Proteomes" id="UP000054845"/>
    </source>
</evidence>
<evidence type="ECO:0000256" key="1">
    <source>
        <dbReference type="SAM" id="MobiDB-lite"/>
    </source>
</evidence>
<keyword evidence="3" id="KW-1185">Reference proteome</keyword>
<feature type="compositionally biased region" description="Polar residues" evidence="1">
    <location>
        <begin position="1"/>
        <end position="11"/>
    </location>
</feature>
<evidence type="ECO:0000313" key="2">
    <source>
        <dbReference type="EMBL" id="CEH12605.1"/>
    </source>
</evidence>
<dbReference type="Proteomes" id="UP000054845">
    <property type="component" value="Unassembled WGS sequence"/>
</dbReference>
<proteinExistence type="predicted"/>
<feature type="region of interest" description="Disordered" evidence="1">
    <location>
        <begin position="1"/>
        <end position="21"/>
    </location>
</feature>
<dbReference type="AlphaFoldDB" id="A0A0P1BBQ5"/>
<name>A0A0P1BBQ5_9BASI</name>
<dbReference type="EMBL" id="CCYA01000173">
    <property type="protein sequence ID" value="CEH12605.1"/>
    <property type="molecule type" value="Genomic_DNA"/>
</dbReference>